<name>A0A9D0ZY72_9FIRM</name>
<gene>
    <name evidence="2" type="primary">spoIIR</name>
    <name evidence="2" type="ORF">IAB26_09995</name>
</gene>
<dbReference type="Pfam" id="PF09551">
    <property type="entry name" value="Spore_II_R"/>
    <property type="match status" value="1"/>
</dbReference>
<dbReference type="AlphaFoldDB" id="A0A9D0ZY72"/>
<reference evidence="2" key="2">
    <citation type="journal article" date="2021" name="PeerJ">
        <title>Extensive microbial diversity within the chicken gut microbiome revealed by metagenomics and culture.</title>
        <authorList>
            <person name="Gilroy R."/>
            <person name="Ravi A."/>
            <person name="Getino M."/>
            <person name="Pursley I."/>
            <person name="Horton D.L."/>
            <person name="Alikhan N.F."/>
            <person name="Baker D."/>
            <person name="Gharbi K."/>
            <person name="Hall N."/>
            <person name="Watson M."/>
            <person name="Adriaenssens E.M."/>
            <person name="Foster-Nyarko E."/>
            <person name="Jarju S."/>
            <person name="Secka A."/>
            <person name="Antonio M."/>
            <person name="Oren A."/>
            <person name="Chaudhuri R.R."/>
            <person name="La Ragione R."/>
            <person name="Hildebrand F."/>
            <person name="Pallen M.J."/>
        </authorList>
    </citation>
    <scope>NUCLEOTIDE SEQUENCE</scope>
    <source>
        <strain evidence="2">ChiSjej3B21-11622</strain>
    </source>
</reference>
<sequence>MWKQKAKESLEEFLNCHPEGLGVFVVAAAAFLVLLCMMITSFGMEQGERSGVEDRVLRFHVIANSDSEEDQRVKLLVKDRVVEELQEAMVGVETLEESKAVVRQEMEHICDTAEAVLHEEGIEETVTVQLEKTYFPVKSYGDLIFPAGEYEALKIVLGEGEGKNWWCVLFPGLCFVDTIHGVVPKDVKEELVVKFKLFG</sequence>
<dbReference type="InterPro" id="IPR014202">
    <property type="entry name" value="Spore_II_R"/>
</dbReference>
<evidence type="ECO:0000313" key="3">
    <source>
        <dbReference type="Proteomes" id="UP000886886"/>
    </source>
</evidence>
<accession>A0A9D0ZY72</accession>
<comment type="caution">
    <text evidence="2">The sequence shown here is derived from an EMBL/GenBank/DDBJ whole genome shotgun (WGS) entry which is preliminary data.</text>
</comment>
<dbReference type="Proteomes" id="UP000886886">
    <property type="component" value="Unassembled WGS sequence"/>
</dbReference>
<evidence type="ECO:0000256" key="1">
    <source>
        <dbReference type="SAM" id="Phobius"/>
    </source>
</evidence>
<dbReference type="EMBL" id="DVFT01000146">
    <property type="protein sequence ID" value="HIQ96883.1"/>
    <property type="molecule type" value="Genomic_DNA"/>
</dbReference>
<organism evidence="2 3">
    <name type="scientific">Candidatus Limivivens merdigallinarum</name>
    <dbReference type="NCBI Taxonomy" id="2840859"/>
    <lineage>
        <taxon>Bacteria</taxon>
        <taxon>Bacillati</taxon>
        <taxon>Bacillota</taxon>
        <taxon>Clostridia</taxon>
        <taxon>Lachnospirales</taxon>
        <taxon>Lachnospiraceae</taxon>
        <taxon>Lachnospiraceae incertae sedis</taxon>
        <taxon>Candidatus Limivivens</taxon>
    </lineage>
</organism>
<evidence type="ECO:0000313" key="2">
    <source>
        <dbReference type="EMBL" id="HIQ96883.1"/>
    </source>
</evidence>
<keyword evidence="1" id="KW-0812">Transmembrane</keyword>
<feature type="transmembrane region" description="Helical" evidence="1">
    <location>
        <begin position="20"/>
        <end position="40"/>
    </location>
</feature>
<proteinExistence type="predicted"/>
<reference evidence="2" key="1">
    <citation type="submission" date="2020-10" db="EMBL/GenBank/DDBJ databases">
        <authorList>
            <person name="Gilroy R."/>
        </authorList>
    </citation>
    <scope>NUCLEOTIDE SEQUENCE</scope>
    <source>
        <strain evidence="2">ChiSjej3B21-11622</strain>
    </source>
</reference>
<protein>
    <submittedName>
        <fullName evidence="2">Stage II sporulation protein R</fullName>
    </submittedName>
</protein>
<keyword evidence="1" id="KW-1133">Transmembrane helix</keyword>
<keyword evidence="1" id="KW-0472">Membrane</keyword>
<dbReference type="NCBIfam" id="TIGR02837">
    <property type="entry name" value="spore_II_R"/>
    <property type="match status" value="1"/>
</dbReference>